<reference evidence="1 2" key="1">
    <citation type="submission" date="2023-05" db="EMBL/GenBank/DDBJ databases">
        <title>Sequencing and Assembly of Streptomyces sp. NP73.</title>
        <authorList>
            <person name="Konwar A.N."/>
            <person name="Saikia K."/>
            <person name="Thakur D."/>
        </authorList>
    </citation>
    <scope>NUCLEOTIDE SEQUENCE [LARGE SCALE GENOMIC DNA]</scope>
    <source>
        <strain evidence="1 2">NP73</strain>
    </source>
</reference>
<name>A0ABT7GSS1_9ACTN</name>
<gene>
    <name evidence="1" type="ORF">QEZ40_001275</name>
</gene>
<evidence type="ECO:0008006" key="3">
    <source>
        <dbReference type="Google" id="ProtNLM"/>
    </source>
</evidence>
<dbReference type="Proteomes" id="UP001223390">
    <property type="component" value="Unassembled WGS sequence"/>
</dbReference>
<accession>A0ABT7GSS1</accession>
<organism evidence="1 2">
    <name type="scientific">Streptomyces katrae</name>
    <dbReference type="NCBI Taxonomy" id="68223"/>
    <lineage>
        <taxon>Bacteria</taxon>
        <taxon>Bacillati</taxon>
        <taxon>Actinomycetota</taxon>
        <taxon>Actinomycetes</taxon>
        <taxon>Kitasatosporales</taxon>
        <taxon>Streptomycetaceae</taxon>
        <taxon>Streptomyces</taxon>
    </lineage>
</organism>
<dbReference type="RefSeq" id="WP_285342236.1">
    <property type="nucleotide sequence ID" value="NZ_JASITI010000014.1"/>
</dbReference>
<evidence type="ECO:0000313" key="2">
    <source>
        <dbReference type="Proteomes" id="UP001223390"/>
    </source>
</evidence>
<proteinExistence type="predicted"/>
<sequence length="221" mass="24600">MGAEERERKVYRPLRRAGLEVLPDAVPDGVMPFVGGYGREDVVGGFSHGYDTPGLVERLNEDWYDLAVSTGLFDHRREFLVMLPQGTWTHAAWLRNMHEGYHLKPPALWTRVRLLERWDVMGRGAGSAFLGVHAGHPGFGMMALDSSVYVICSTGERGVDVVAVSHPYRSETVLRHLERLAGWHYPGDNPEFRRRIAAWLAGRQRPATAEADTPAAALDAG</sequence>
<protein>
    <recommendedName>
        <fullName evidence="3">Knr4/Smi1-like domain-containing protein</fullName>
    </recommendedName>
</protein>
<comment type="caution">
    <text evidence="1">The sequence shown here is derived from an EMBL/GenBank/DDBJ whole genome shotgun (WGS) entry which is preliminary data.</text>
</comment>
<keyword evidence="2" id="KW-1185">Reference proteome</keyword>
<dbReference type="EMBL" id="JASITI010000014">
    <property type="protein sequence ID" value="MDK9496662.1"/>
    <property type="molecule type" value="Genomic_DNA"/>
</dbReference>
<evidence type="ECO:0000313" key="1">
    <source>
        <dbReference type="EMBL" id="MDK9496662.1"/>
    </source>
</evidence>